<dbReference type="Proteomes" id="UP000054166">
    <property type="component" value="Unassembled WGS sequence"/>
</dbReference>
<reference evidence="2 3" key="1">
    <citation type="submission" date="2014-04" db="EMBL/GenBank/DDBJ databases">
        <authorList>
            <consortium name="DOE Joint Genome Institute"/>
            <person name="Kuo A."/>
            <person name="Tarkka M."/>
            <person name="Buscot F."/>
            <person name="Kohler A."/>
            <person name="Nagy L.G."/>
            <person name="Floudas D."/>
            <person name="Copeland A."/>
            <person name="Barry K.W."/>
            <person name="Cichocki N."/>
            <person name="Veneault-Fourrey C."/>
            <person name="LaButti K."/>
            <person name="Lindquist E.A."/>
            <person name="Lipzen A."/>
            <person name="Lundell T."/>
            <person name="Morin E."/>
            <person name="Murat C."/>
            <person name="Sun H."/>
            <person name="Tunlid A."/>
            <person name="Henrissat B."/>
            <person name="Grigoriev I.V."/>
            <person name="Hibbett D.S."/>
            <person name="Martin F."/>
            <person name="Nordberg H.P."/>
            <person name="Cantor M.N."/>
            <person name="Hua S.X."/>
        </authorList>
    </citation>
    <scope>NUCLEOTIDE SEQUENCE [LARGE SCALE GENOMIC DNA]</scope>
    <source>
        <strain evidence="2 3">F 1598</strain>
    </source>
</reference>
<accession>A0A0C3EUZ0</accession>
<dbReference type="EMBL" id="KN833199">
    <property type="protein sequence ID" value="KIM71854.1"/>
    <property type="molecule type" value="Genomic_DNA"/>
</dbReference>
<name>A0A0C3EUZ0_PILCF</name>
<dbReference type="HOGENOM" id="CLU_1187458_0_0_1"/>
<feature type="region of interest" description="Disordered" evidence="1">
    <location>
        <begin position="1"/>
        <end position="23"/>
    </location>
</feature>
<evidence type="ECO:0000256" key="1">
    <source>
        <dbReference type="SAM" id="MobiDB-lite"/>
    </source>
</evidence>
<proteinExistence type="predicted"/>
<feature type="non-terminal residue" evidence="2">
    <location>
        <position position="1"/>
    </location>
</feature>
<dbReference type="AlphaFoldDB" id="A0A0C3EUZ0"/>
<protein>
    <submittedName>
        <fullName evidence="2">Uncharacterized protein</fullName>
    </submittedName>
</protein>
<dbReference type="InParanoid" id="A0A0C3EUZ0"/>
<keyword evidence="3" id="KW-1185">Reference proteome</keyword>
<evidence type="ECO:0000313" key="2">
    <source>
        <dbReference type="EMBL" id="KIM71854.1"/>
    </source>
</evidence>
<evidence type="ECO:0000313" key="3">
    <source>
        <dbReference type="Proteomes" id="UP000054166"/>
    </source>
</evidence>
<organism evidence="2 3">
    <name type="scientific">Piloderma croceum (strain F 1598)</name>
    <dbReference type="NCBI Taxonomy" id="765440"/>
    <lineage>
        <taxon>Eukaryota</taxon>
        <taxon>Fungi</taxon>
        <taxon>Dikarya</taxon>
        <taxon>Basidiomycota</taxon>
        <taxon>Agaricomycotina</taxon>
        <taxon>Agaricomycetes</taxon>
        <taxon>Agaricomycetidae</taxon>
        <taxon>Atheliales</taxon>
        <taxon>Atheliaceae</taxon>
        <taxon>Piloderma</taxon>
    </lineage>
</organism>
<dbReference type="STRING" id="765440.A0A0C3EUZ0"/>
<dbReference type="OrthoDB" id="3149423at2759"/>
<feature type="compositionally biased region" description="Acidic residues" evidence="1">
    <location>
        <begin position="1"/>
        <end position="10"/>
    </location>
</feature>
<sequence length="234" mass="25766">EDQLDDEEVVDEPHISSPACHSQNKRTKTKFLKGLTNEASYLQLIKAAQSSNSTWTEPAGLPAWCYWTYPHEYLPPHFHTKDGYNADIGTIFDVVKKQRQISSGVILGFGMAIREAHRCQFLEPEEGASAGMPSYVAASFVGQDNVLQLLGHIDSVIEMVVAGFNAAADKDKDVMERCSNRNRAKWQLEEDHEGDPEEGPSTKKQKPAQSTAKPGPSAPKVTRSKAGPKGSKKK</sequence>
<reference evidence="3" key="2">
    <citation type="submission" date="2015-01" db="EMBL/GenBank/DDBJ databases">
        <title>Evolutionary Origins and Diversification of the Mycorrhizal Mutualists.</title>
        <authorList>
            <consortium name="DOE Joint Genome Institute"/>
            <consortium name="Mycorrhizal Genomics Consortium"/>
            <person name="Kohler A."/>
            <person name="Kuo A."/>
            <person name="Nagy L.G."/>
            <person name="Floudas D."/>
            <person name="Copeland A."/>
            <person name="Barry K.W."/>
            <person name="Cichocki N."/>
            <person name="Veneault-Fourrey C."/>
            <person name="LaButti K."/>
            <person name="Lindquist E.A."/>
            <person name="Lipzen A."/>
            <person name="Lundell T."/>
            <person name="Morin E."/>
            <person name="Murat C."/>
            <person name="Riley R."/>
            <person name="Ohm R."/>
            <person name="Sun H."/>
            <person name="Tunlid A."/>
            <person name="Henrissat B."/>
            <person name="Grigoriev I.V."/>
            <person name="Hibbett D.S."/>
            <person name="Martin F."/>
        </authorList>
    </citation>
    <scope>NUCLEOTIDE SEQUENCE [LARGE SCALE GENOMIC DNA]</scope>
    <source>
        <strain evidence="3">F 1598</strain>
    </source>
</reference>
<gene>
    <name evidence="2" type="ORF">PILCRDRAFT_16669</name>
</gene>
<feature type="region of interest" description="Disordered" evidence="1">
    <location>
        <begin position="182"/>
        <end position="234"/>
    </location>
</feature>